<sequence>MALGSRGAGAVFVCFSGKDSGQTGDAFGEPRVPRRSRSRYLSNAPGLADQLVASRKDSAREGGFPDVGFRRSWYRRKACAAYFCKVWYSRESELGLVRYGPANRGHRGVFGPLEDIFPIGIPARPGKFLAIREFHVVHECVFFPTCPGLRINLLRVRKTLRASVATSVGKFRNFQHSLISSRRIEALITLFRMVREWSVRFSFRSSQRSGQTLVKLGQPWSNLVEFGQSPQNSGKCVPDHILRVFWIWWTLVGLETARSNLGQTLVNPGQTWSTLVKLGQTSGNVSRTFFLGLFDVVSPRRIRPAWFGLFRFECRHPRKSRGTPIDDQFSPTRPTGKHLSIPTFLFSFERSQIEWSNGLAFESKHVGEVNLRLQICPSLKLGGSTVWHLNPNTLRGDLTWGLPKLQIEWSNGLAFESKHVGEVNLRLQICPSLKLGGSTVWHLNPNTLRGDLTWGLPKLQIEWSNGLAFESKHVGEVNLRLQICPSLKLGGSTVWHLNPNTLRGDLTWGLPKLQIEWSNGLAFESKHVGEVNLRLQICPSLKLGGSTVWHLNPNTLRGDLTWGLPKLQIEWSNGLAFESKHVGEVNLRLQICPSLKLGGSTVWHLNPNTLRGDLTWGLPKLQIEWSNGLAFESKHVGEVNLRLQICPSLKLGGSTVWHLNPNTLRGDLTWGLPKLQIEWSNGLAFESKHVGEVNLRLQICPSLKLGGSTVWHLNPNTLRGDLTWGLPKLQIEWSNGLAFESKHVGEVNLRLQICPSLKLGGSTVWHLNPNTLRGLQIEWSNGLAFESKHVGEVNLRLQICPSLKLGGSTVWHLNPNTLRGDLTWGLPKLQIEWSNGLAFESKHVGEVNLRLQICPSLKLGGSTVWHLNPNTLRGDLTWGLPKLQIEWSNGLAFESKHVGEVNLRLQICPSLKLGGSTVWHLNPNTLRGDLTWGLPKLQIEWSNGLAFESKHVGEVNLRLQICPSLKLGGSTVWHLNPNTLRGDLTWGLPKLQIEWSNGLAFESKHVGEVNLRLQICPSLKLGGSTVWHLNPNTLRGDLTWGLPKLQIEWSNGLAFESKHVGEVNLRLQICPSLKLGGSTVWHLNPNTLRGDLTWGLPKLQIEWSNGLAFESKHVGEVNLRLQICPSLKLGGSTVWHLNPNTLRGDLTWGLPKLQIEWSNGLAFESKHVGEVNLRLQICPSLKLGGSTVWHLNPNTLRGDLTWGLPKLQIEWSNGLAFESKHVGEMSDRGSGSGGPRRSDRLTKGKAVVYETESPPDTDDEYDAMEDVRIRADAFIARNLQAELDAEAAGLASGATRPPSRPGIIIGRSARPSGAPRRPTATPAAAPPARSKRYPPRGGIRPRYPVTTPVADTPLLTGLHGHPSILLRALAGVDGPEFCQLLEIARPEYREFLAELGFGPFLSIRYVHVWHPLVRCWVERFFHHTETIHLSTCEMGVLPVDWSAILGIRFGGRIPPSDPVPDFEALEILGIADPACHWALTYGFYIRGLRRFSRRETASFLGFWQFTLYWAFEHFRVFAPSRLPAAPDSVFPLARRWDSAWIERLTVRTLTECRTTVDCIRDIDIVFQPYSSFLVERPEVFRAVELSQLRPMFSDLLGRIERLQSEVLRLQLELSVCEDRYKADMDRLQEEAAQREGEMTQMRADLAQSQRDLDSRDAEVARFAATVRRLEEQLQGMGITPVTGAGSSGFGQTSSTPPPDPVSLDWFFDDPPST</sequence>
<evidence type="ECO:0000313" key="3">
    <source>
        <dbReference type="EMBL" id="SPD15655.1"/>
    </source>
</evidence>
<dbReference type="EMBL" id="OIVN01004133">
    <property type="protein sequence ID" value="SPD15655.1"/>
    <property type="molecule type" value="Genomic_DNA"/>
</dbReference>
<keyword evidence="1" id="KW-0175">Coiled coil</keyword>
<feature type="coiled-coil region" evidence="1">
    <location>
        <begin position="1592"/>
        <end position="1644"/>
    </location>
</feature>
<feature type="compositionally biased region" description="Low complexity" evidence="2">
    <location>
        <begin position="1307"/>
        <end position="1328"/>
    </location>
</feature>
<accession>A0A2N9HUE8</accession>
<feature type="region of interest" description="Disordered" evidence="2">
    <location>
        <begin position="1289"/>
        <end position="1343"/>
    </location>
</feature>
<feature type="region of interest" description="Disordered" evidence="2">
    <location>
        <begin position="1674"/>
        <end position="1713"/>
    </location>
</feature>
<organism evidence="3">
    <name type="scientific">Fagus sylvatica</name>
    <name type="common">Beechnut</name>
    <dbReference type="NCBI Taxonomy" id="28930"/>
    <lineage>
        <taxon>Eukaryota</taxon>
        <taxon>Viridiplantae</taxon>
        <taxon>Streptophyta</taxon>
        <taxon>Embryophyta</taxon>
        <taxon>Tracheophyta</taxon>
        <taxon>Spermatophyta</taxon>
        <taxon>Magnoliopsida</taxon>
        <taxon>eudicotyledons</taxon>
        <taxon>Gunneridae</taxon>
        <taxon>Pentapetalae</taxon>
        <taxon>rosids</taxon>
        <taxon>fabids</taxon>
        <taxon>Fagales</taxon>
        <taxon>Fagaceae</taxon>
        <taxon>Fagus</taxon>
    </lineage>
</organism>
<feature type="region of interest" description="Disordered" evidence="2">
    <location>
        <begin position="1223"/>
        <end position="1260"/>
    </location>
</feature>
<protein>
    <recommendedName>
        <fullName evidence="4">Aminotransferase-like plant mobile domain-containing protein</fullName>
    </recommendedName>
</protein>
<reference evidence="3" key="1">
    <citation type="submission" date="2018-02" db="EMBL/GenBank/DDBJ databases">
        <authorList>
            <person name="Cohen D.B."/>
            <person name="Kent A.D."/>
        </authorList>
    </citation>
    <scope>NUCLEOTIDE SEQUENCE</scope>
</reference>
<evidence type="ECO:0000256" key="1">
    <source>
        <dbReference type="SAM" id="Coils"/>
    </source>
</evidence>
<proteinExistence type="predicted"/>
<evidence type="ECO:0008006" key="4">
    <source>
        <dbReference type="Google" id="ProtNLM"/>
    </source>
</evidence>
<gene>
    <name evidence="3" type="ORF">FSB_LOCUS43537</name>
</gene>
<name>A0A2N9HUE8_FAGSY</name>
<evidence type="ECO:0000256" key="2">
    <source>
        <dbReference type="SAM" id="MobiDB-lite"/>
    </source>
</evidence>